<keyword evidence="2" id="KW-1185">Reference proteome</keyword>
<sequence length="366" mass="41610">MEDNLFLGRVPQRMIVGILDSTAFNGAKEKYPFAFQSKGVTSIRQFIEGEEYPYVTLEFAGNNTLKDWEGHRRFLDAAGSVAKHREFMVKPGDWGHNKNCTLYMWNNVPSGDADGPKLNPKQTGNVRLEIKFRAALNANITILVGLAAIVRHGDAMIRHPCNTLVGGPSGCGKSTWTRGLLRHADELMHPPPRVKHYCYGAWQPAFDEMKQEKVQFHEGLPTSEELDQWLGPTQGGLLVLDDLMDEGANDKRVLDLFSKHSHHRNISVLFLCQDLFPPGKFAKTISRNAHYIVAFKNPRDQVGMRTLTLQAFPNDWSHVMNIFRECTQRPFGYLMLDLHPASDDRYRLFTNVLPEEVPTETYERQA</sequence>
<reference evidence="1 2" key="1">
    <citation type="submission" date="2022-05" db="EMBL/GenBank/DDBJ databases">
        <authorList>
            <consortium name="Genoscope - CEA"/>
            <person name="William W."/>
        </authorList>
    </citation>
    <scope>NUCLEOTIDE SEQUENCE [LARGE SCALE GENOMIC DNA]</scope>
</reference>
<evidence type="ECO:0000313" key="1">
    <source>
        <dbReference type="EMBL" id="CAH3174056.1"/>
    </source>
</evidence>
<name>A0ABN8R5I3_9CNID</name>
<gene>
    <name evidence="1" type="ORF">PLOB_00014590</name>
</gene>
<dbReference type="InterPro" id="IPR027417">
    <property type="entry name" value="P-loop_NTPase"/>
</dbReference>
<accession>A0ABN8R5I3</accession>
<dbReference type="EMBL" id="CALNXK010000187">
    <property type="protein sequence ID" value="CAH3174056.1"/>
    <property type="molecule type" value="Genomic_DNA"/>
</dbReference>
<comment type="caution">
    <text evidence="1">The sequence shown here is derived from an EMBL/GenBank/DDBJ whole genome shotgun (WGS) entry which is preliminary data.</text>
</comment>
<evidence type="ECO:0000313" key="2">
    <source>
        <dbReference type="Proteomes" id="UP001159405"/>
    </source>
</evidence>
<protein>
    <submittedName>
        <fullName evidence="1">Uncharacterized protein</fullName>
    </submittedName>
</protein>
<dbReference type="Proteomes" id="UP001159405">
    <property type="component" value="Unassembled WGS sequence"/>
</dbReference>
<organism evidence="1 2">
    <name type="scientific">Porites lobata</name>
    <dbReference type="NCBI Taxonomy" id="104759"/>
    <lineage>
        <taxon>Eukaryota</taxon>
        <taxon>Metazoa</taxon>
        <taxon>Cnidaria</taxon>
        <taxon>Anthozoa</taxon>
        <taxon>Hexacorallia</taxon>
        <taxon>Scleractinia</taxon>
        <taxon>Fungiina</taxon>
        <taxon>Poritidae</taxon>
        <taxon>Porites</taxon>
    </lineage>
</organism>
<proteinExistence type="predicted"/>
<dbReference type="SUPFAM" id="SSF52540">
    <property type="entry name" value="P-loop containing nucleoside triphosphate hydrolases"/>
    <property type="match status" value="1"/>
</dbReference>